<accession>A0A3R6FAZ6</accession>
<evidence type="ECO:0000313" key="1">
    <source>
        <dbReference type="EMBL" id="RHK06314.1"/>
    </source>
</evidence>
<dbReference type="Gene3D" id="3.40.50.300">
    <property type="entry name" value="P-loop containing nucleotide triphosphate hydrolases"/>
    <property type="match status" value="1"/>
</dbReference>
<dbReference type="InterPro" id="IPR027417">
    <property type="entry name" value="P-loop_NTPase"/>
</dbReference>
<dbReference type="EMBL" id="QRNB01000156">
    <property type="protein sequence ID" value="RHK06314.1"/>
    <property type="molecule type" value="Genomic_DNA"/>
</dbReference>
<dbReference type="AlphaFoldDB" id="A0A3R6FAZ6"/>
<gene>
    <name evidence="1" type="ORF">DW079_14525</name>
</gene>
<organism evidence="1 2">
    <name type="scientific">Segatella copri</name>
    <dbReference type="NCBI Taxonomy" id="165179"/>
    <lineage>
        <taxon>Bacteria</taxon>
        <taxon>Pseudomonadati</taxon>
        <taxon>Bacteroidota</taxon>
        <taxon>Bacteroidia</taxon>
        <taxon>Bacteroidales</taxon>
        <taxon>Prevotellaceae</taxon>
        <taxon>Segatella</taxon>
    </lineage>
</organism>
<comment type="caution">
    <text evidence="1">The sequence shown here is derived from an EMBL/GenBank/DDBJ whole genome shotgun (WGS) entry which is preliminary data.</text>
</comment>
<sequence>MITNVTIEKVKGIGYKSFDLEIKENKYNLLVAPNGFGKSSFFAAFDSLRATKMELKDTNVPIGGDNVSCKLSITDNGDTLTADNTSNKLNSRYKICCINCRLTPKAIGRNFGGHVAATGYLGIQEIELSSIPPKAVFGYKYSNMQKYLLQYKKLLNNIEDFFATPAFTHLLDDCYTDLDKLLSKGRQLLIKDVFTKINTLKGTIQHVADLFNDGWLDDIKKQNCYNAVQNYLERMYPHFTNMSELEKFLSIFQIIKLYNEDKTKFKKAVAWADYEVLKMELNAHVAMINTTGRNIVCKEDQNHLILSFPKAHTISNGQRDVMILGVMLKILTVHLTPTKKHILIIDEVFDYLDDANILAAQYYLSVMVNKAIKNGIIVYPIIMTHLSPERFINYAFPQKKLNVQYLKQTTCVPNENVKRMLMKRNDSTIKNDVSCYLLHYSKGEINKRAEFRSLGLKETWGEGTNFLQFIIQEINKYLSGNADYDPYSVCTCVRIRIEKIVCDQLHDNVQKDTFESTHKTVEKLKYAESCGVSVNDIFYLLGILYNDVEHTWSNGIDKPAIYKLENLVVRKIISDI</sequence>
<feature type="non-terminal residue" evidence="1">
    <location>
        <position position="576"/>
    </location>
</feature>
<evidence type="ECO:0000313" key="2">
    <source>
        <dbReference type="Proteomes" id="UP000286211"/>
    </source>
</evidence>
<dbReference type="Proteomes" id="UP000286211">
    <property type="component" value="Unassembled WGS sequence"/>
</dbReference>
<proteinExistence type="predicted"/>
<dbReference type="SUPFAM" id="SSF52540">
    <property type="entry name" value="P-loop containing nucleoside triphosphate hydrolases"/>
    <property type="match status" value="1"/>
</dbReference>
<name>A0A3R6FAZ6_9BACT</name>
<protein>
    <submittedName>
        <fullName evidence="1">Uncharacterized protein</fullName>
    </submittedName>
</protein>
<reference evidence="1 2" key="1">
    <citation type="submission" date="2018-08" db="EMBL/GenBank/DDBJ databases">
        <title>A genome reference for cultivated species of the human gut microbiota.</title>
        <authorList>
            <person name="Zou Y."/>
            <person name="Xue W."/>
            <person name="Luo G."/>
        </authorList>
    </citation>
    <scope>NUCLEOTIDE SEQUENCE [LARGE SCALE GENOMIC DNA]</scope>
    <source>
        <strain evidence="1 2">AF46-2NS</strain>
    </source>
</reference>